<dbReference type="AlphaFoldDB" id="A0AAV4Q0P4"/>
<accession>A0AAV4Q0P4</accession>
<evidence type="ECO:0000313" key="1">
    <source>
        <dbReference type="EMBL" id="GIY03518.1"/>
    </source>
</evidence>
<sequence length="157" mass="17811">MDRAKLPPDDADRRLNHHLRLYVQVPWEKTRFRTADPPEDDDPRLECGPDPWNFTHKLTGKVMMMHIQCSIRKKGLSMQNQTIRLQVVLIGFGHVTLSLDDILSPFFSSSSFWRQKCCNGKSIAHAEPNNSTSGCLNRVLATSPLALDDLLSPVRTT</sequence>
<dbReference type="EMBL" id="BPLR01005590">
    <property type="protein sequence ID" value="GIY03518.1"/>
    <property type="molecule type" value="Genomic_DNA"/>
</dbReference>
<gene>
    <name evidence="1" type="ORF">CEXT_206971</name>
</gene>
<keyword evidence="2" id="KW-1185">Reference proteome</keyword>
<evidence type="ECO:0000313" key="2">
    <source>
        <dbReference type="Proteomes" id="UP001054945"/>
    </source>
</evidence>
<comment type="caution">
    <text evidence="1">The sequence shown here is derived from an EMBL/GenBank/DDBJ whole genome shotgun (WGS) entry which is preliminary data.</text>
</comment>
<reference evidence="1 2" key="1">
    <citation type="submission" date="2021-06" db="EMBL/GenBank/DDBJ databases">
        <title>Caerostris extrusa draft genome.</title>
        <authorList>
            <person name="Kono N."/>
            <person name="Arakawa K."/>
        </authorList>
    </citation>
    <scope>NUCLEOTIDE SEQUENCE [LARGE SCALE GENOMIC DNA]</scope>
</reference>
<name>A0AAV4Q0P4_CAEEX</name>
<dbReference type="Proteomes" id="UP001054945">
    <property type="component" value="Unassembled WGS sequence"/>
</dbReference>
<proteinExistence type="predicted"/>
<organism evidence="1 2">
    <name type="scientific">Caerostris extrusa</name>
    <name type="common">Bark spider</name>
    <name type="synonym">Caerostris bankana</name>
    <dbReference type="NCBI Taxonomy" id="172846"/>
    <lineage>
        <taxon>Eukaryota</taxon>
        <taxon>Metazoa</taxon>
        <taxon>Ecdysozoa</taxon>
        <taxon>Arthropoda</taxon>
        <taxon>Chelicerata</taxon>
        <taxon>Arachnida</taxon>
        <taxon>Araneae</taxon>
        <taxon>Araneomorphae</taxon>
        <taxon>Entelegynae</taxon>
        <taxon>Araneoidea</taxon>
        <taxon>Araneidae</taxon>
        <taxon>Caerostris</taxon>
    </lineage>
</organism>
<protein>
    <submittedName>
        <fullName evidence="1">Uncharacterized protein</fullName>
    </submittedName>
</protein>